<organism evidence="1 2">
    <name type="scientific">Lysinibacillus parviboronicapiens</name>
    <dbReference type="NCBI Taxonomy" id="436516"/>
    <lineage>
        <taxon>Bacteria</taxon>
        <taxon>Bacillati</taxon>
        <taxon>Bacillota</taxon>
        <taxon>Bacilli</taxon>
        <taxon>Bacillales</taxon>
        <taxon>Bacillaceae</taxon>
        <taxon>Lysinibacillus</taxon>
    </lineage>
</organism>
<evidence type="ECO:0000313" key="1">
    <source>
        <dbReference type="EMBL" id="MET4560795.1"/>
    </source>
</evidence>
<dbReference type="EMBL" id="JBEPSB010000007">
    <property type="protein sequence ID" value="MET4560795.1"/>
    <property type="molecule type" value="Genomic_DNA"/>
</dbReference>
<reference evidence="1 2" key="1">
    <citation type="submission" date="2024-06" db="EMBL/GenBank/DDBJ databases">
        <title>Sorghum-associated microbial communities from plants grown in Nebraska, USA.</title>
        <authorList>
            <person name="Schachtman D."/>
        </authorList>
    </citation>
    <scope>NUCLEOTIDE SEQUENCE [LARGE SCALE GENOMIC DNA]</scope>
    <source>
        <strain evidence="1 2">736</strain>
    </source>
</reference>
<comment type="caution">
    <text evidence="1">The sequence shown here is derived from an EMBL/GenBank/DDBJ whole genome shotgun (WGS) entry which is preliminary data.</text>
</comment>
<name>A0ABV2PIP9_9BACI</name>
<sequence length="38" mass="4219">MKIKVAEWLALPVEQRLALISNAINKAVASRQSKSIKL</sequence>
<dbReference type="Proteomes" id="UP001549363">
    <property type="component" value="Unassembled WGS sequence"/>
</dbReference>
<proteinExistence type="predicted"/>
<accession>A0ABV2PIP9</accession>
<protein>
    <submittedName>
        <fullName evidence="1">Uncharacterized protein</fullName>
    </submittedName>
</protein>
<evidence type="ECO:0000313" key="2">
    <source>
        <dbReference type="Proteomes" id="UP001549363"/>
    </source>
</evidence>
<gene>
    <name evidence="1" type="ORF">ABIA69_001939</name>
</gene>
<keyword evidence="2" id="KW-1185">Reference proteome</keyword>